<evidence type="ECO:0000259" key="4">
    <source>
        <dbReference type="PROSITE" id="PS51782"/>
    </source>
</evidence>
<evidence type="ECO:0000256" key="2">
    <source>
        <dbReference type="SAM" id="MobiDB-lite"/>
    </source>
</evidence>
<feature type="compositionally biased region" description="Polar residues" evidence="2">
    <location>
        <begin position="103"/>
        <end position="116"/>
    </location>
</feature>
<evidence type="ECO:0000256" key="1">
    <source>
        <dbReference type="SAM" id="Coils"/>
    </source>
</evidence>
<feature type="transmembrane region" description="Helical" evidence="3">
    <location>
        <begin position="40"/>
        <end position="60"/>
    </location>
</feature>
<reference evidence="6" key="1">
    <citation type="submission" date="2018-02" db="EMBL/GenBank/DDBJ databases">
        <title>Genome sequence of Desulfocucumis palustris strain NAW-5.</title>
        <authorList>
            <person name="Watanabe M."/>
            <person name="Kojima H."/>
            <person name="Fukui M."/>
        </authorList>
    </citation>
    <scope>NUCLEOTIDE SEQUENCE [LARGE SCALE GENOMIC DNA]</scope>
    <source>
        <strain evidence="6">NAW-5</strain>
    </source>
</reference>
<dbReference type="Pfam" id="PF01476">
    <property type="entry name" value="LysM"/>
    <property type="match status" value="1"/>
</dbReference>
<dbReference type="SMART" id="SM00257">
    <property type="entry name" value="LysM"/>
    <property type="match status" value="1"/>
</dbReference>
<name>A0A2L2XCA3_9FIRM</name>
<keyword evidence="3" id="KW-0812">Transmembrane</keyword>
<comment type="caution">
    <text evidence="5">The sequence shown here is derived from an EMBL/GenBank/DDBJ whole genome shotgun (WGS) entry which is preliminary data.</text>
</comment>
<feature type="coiled-coil region" evidence="1">
    <location>
        <begin position="57"/>
        <end position="84"/>
    </location>
</feature>
<keyword evidence="3" id="KW-1133">Transmembrane helix</keyword>
<dbReference type="Proteomes" id="UP000239549">
    <property type="component" value="Unassembled WGS sequence"/>
</dbReference>
<keyword evidence="1" id="KW-0175">Coiled coil</keyword>
<feature type="domain" description="LysM" evidence="4">
    <location>
        <begin position="145"/>
        <end position="192"/>
    </location>
</feature>
<dbReference type="CDD" id="cd00118">
    <property type="entry name" value="LysM"/>
    <property type="match status" value="1"/>
</dbReference>
<evidence type="ECO:0000256" key="3">
    <source>
        <dbReference type="SAM" id="Phobius"/>
    </source>
</evidence>
<accession>A0A2L2XCA3</accession>
<proteinExistence type="predicted"/>
<dbReference type="RefSeq" id="WP_128739120.1">
    <property type="nucleotide sequence ID" value="NZ_BFAV01000119.1"/>
</dbReference>
<organism evidence="5 6">
    <name type="scientific">Desulfocucumis palustris</name>
    <dbReference type="NCBI Taxonomy" id="1898651"/>
    <lineage>
        <taxon>Bacteria</taxon>
        <taxon>Bacillati</taxon>
        <taxon>Bacillota</taxon>
        <taxon>Clostridia</taxon>
        <taxon>Eubacteriales</taxon>
        <taxon>Desulfocucumaceae</taxon>
        <taxon>Desulfocucumis</taxon>
    </lineage>
</organism>
<feature type="region of interest" description="Disordered" evidence="2">
    <location>
        <begin position="84"/>
        <end position="147"/>
    </location>
</feature>
<dbReference type="EMBL" id="BFAV01000119">
    <property type="protein sequence ID" value="GBF33770.1"/>
    <property type="molecule type" value="Genomic_DNA"/>
</dbReference>
<evidence type="ECO:0000313" key="6">
    <source>
        <dbReference type="Proteomes" id="UP000239549"/>
    </source>
</evidence>
<dbReference type="InterPro" id="IPR036779">
    <property type="entry name" value="LysM_dom_sf"/>
</dbReference>
<dbReference type="InterPro" id="IPR018392">
    <property type="entry name" value="LysM"/>
</dbReference>
<dbReference type="OrthoDB" id="1807484at2"/>
<evidence type="ECO:0000313" key="5">
    <source>
        <dbReference type="EMBL" id="GBF33770.1"/>
    </source>
</evidence>
<keyword evidence="3" id="KW-0472">Membrane</keyword>
<keyword evidence="6" id="KW-1185">Reference proteome</keyword>
<protein>
    <recommendedName>
        <fullName evidence="4">LysM domain-containing protein</fullName>
    </recommendedName>
</protein>
<gene>
    <name evidence="5" type="ORF">DCCM_2880</name>
</gene>
<dbReference type="SUPFAM" id="SSF54106">
    <property type="entry name" value="LysM domain"/>
    <property type="match status" value="1"/>
</dbReference>
<dbReference type="Gene3D" id="3.10.350.10">
    <property type="entry name" value="LysM domain"/>
    <property type="match status" value="1"/>
</dbReference>
<dbReference type="PROSITE" id="PS51782">
    <property type="entry name" value="LYSM"/>
    <property type="match status" value="1"/>
</dbReference>
<dbReference type="AlphaFoldDB" id="A0A2L2XCA3"/>
<sequence>MEKPGTQKGEFKVEGRTVREIENYLAAKPSNYSGKILKTLLIFLVAGVILILPGSLIWNLRQDSAALRSQVAVLQEENDMLKKQLAGRMPPVNTVQPKDETQPRNSGENFGNSVSAAGTARNGQAAPKETANNSDPSGLQPGGYINHRVQSGESLSHISKRYYNSIRYSEYLAKVNGISVNSQLSVGQIIKVPGNPDKSQIN</sequence>